<comment type="similarity">
    <text evidence="2 15">Belongs to the mitochondrial carrier (TC 2.A.29) family.</text>
</comment>
<evidence type="ECO:0000313" key="18">
    <source>
        <dbReference type="Proteomes" id="UP000287651"/>
    </source>
</evidence>
<keyword evidence="9 16" id="KW-1133">Transmembrane helix</keyword>
<feature type="repeat" description="Solcar" evidence="14">
    <location>
        <begin position="378"/>
        <end position="464"/>
    </location>
</feature>
<evidence type="ECO:0000256" key="6">
    <source>
        <dbReference type="ARBA" id="ARBA00022692"/>
    </source>
</evidence>
<comment type="function">
    <text evidence="13">ADP:ATP antiporter that mediates import of ADP into the mitochondrial matrix for ATP synthesis, and export of ATP out to fuel the cell. Cycles between the cytoplasmic-open state (c-state) and the matrix-open state (m-state): operates by the alternating access mechanism with a single substrate-binding site intermittently exposed to either the cytosolic (c-state) or matrix (m-state) side of the inner mitochondrial membrane.</text>
</comment>
<feature type="non-terminal residue" evidence="17">
    <location>
        <position position="1"/>
    </location>
</feature>
<feature type="transmembrane region" description="Helical" evidence="16">
    <location>
        <begin position="248"/>
        <end position="271"/>
    </location>
</feature>
<comment type="catalytic activity">
    <reaction evidence="12">
        <text>ADP(in) + ATP(out) = ADP(out) + ATP(in)</text>
        <dbReference type="Rhea" id="RHEA:34999"/>
        <dbReference type="ChEBI" id="CHEBI:30616"/>
        <dbReference type="ChEBI" id="CHEBI:456216"/>
    </reaction>
    <physiologicalReaction direction="left-to-right" evidence="12">
        <dbReference type="Rhea" id="RHEA:35000"/>
    </physiologicalReaction>
</comment>
<evidence type="ECO:0000256" key="13">
    <source>
        <dbReference type="ARBA" id="ARBA00045250"/>
    </source>
</evidence>
<reference evidence="17 18" key="1">
    <citation type="journal article" date="2014" name="Agronomy (Basel)">
        <title>A Draft Genome Sequence for Ensete ventricosum, the Drought-Tolerant Tree Against Hunger.</title>
        <authorList>
            <person name="Harrison J."/>
            <person name="Moore K.A."/>
            <person name="Paszkiewicz K."/>
            <person name="Jones T."/>
            <person name="Grant M."/>
            <person name="Ambacheew D."/>
            <person name="Muzemil S."/>
            <person name="Studholme D.J."/>
        </authorList>
    </citation>
    <scope>NUCLEOTIDE SEQUENCE [LARGE SCALE GENOMIC DNA]</scope>
</reference>
<evidence type="ECO:0000256" key="2">
    <source>
        <dbReference type="ARBA" id="ARBA00006375"/>
    </source>
</evidence>
<keyword evidence="11 14" id="KW-0472">Membrane</keyword>
<dbReference type="Gene3D" id="1.50.40.10">
    <property type="entry name" value="Mitochondrial carrier domain"/>
    <property type="match status" value="1"/>
</dbReference>
<evidence type="ECO:0000256" key="3">
    <source>
        <dbReference type="ARBA" id="ARBA00011245"/>
    </source>
</evidence>
<keyword evidence="6 14" id="KW-0812">Transmembrane</keyword>
<evidence type="ECO:0000256" key="12">
    <source>
        <dbReference type="ARBA" id="ARBA00024143"/>
    </source>
</evidence>
<dbReference type="AlphaFoldDB" id="A0A427B6P1"/>
<gene>
    <name evidence="17" type="ORF">B296_00012369</name>
</gene>
<dbReference type="GO" id="GO:0005743">
    <property type="term" value="C:mitochondrial inner membrane"/>
    <property type="evidence" value="ECO:0007669"/>
    <property type="project" value="UniProtKB-SubCell"/>
</dbReference>
<name>A0A427B6P1_ENSVE</name>
<dbReference type="InterPro" id="IPR023395">
    <property type="entry name" value="MCP_dom_sf"/>
</dbReference>
<proteinExistence type="inferred from homology"/>
<dbReference type="InterPro" id="IPR002113">
    <property type="entry name" value="ADT_euk_type"/>
</dbReference>
<keyword evidence="10" id="KW-0496">Mitochondrion</keyword>
<feature type="transmembrane region" description="Helical" evidence="16">
    <location>
        <begin position="380"/>
        <end position="401"/>
    </location>
</feature>
<evidence type="ECO:0000256" key="15">
    <source>
        <dbReference type="RuleBase" id="RU000488"/>
    </source>
</evidence>
<evidence type="ECO:0000256" key="9">
    <source>
        <dbReference type="ARBA" id="ARBA00022989"/>
    </source>
</evidence>
<keyword evidence="5" id="KW-0050">Antiport</keyword>
<comment type="caution">
    <text evidence="16">Lacks conserved residue(s) required for the propagation of feature annotation.</text>
</comment>
<dbReference type="PRINTS" id="PR00926">
    <property type="entry name" value="MITOCARRIER"/>
</dbReference>
<dbReference type="PRINTS" id="PR00927">
    <property type="entry name" value="ADPTRNSLCASE"/>
</dbReference>
<feature type="repeat" description="Solcar" evidence="14">
    <location>
        <begin position="145"/>
        <end position="238"/>
    </location>
</feature>
<dbReference type="GO" id="GO:0140021">
    <property type="term" value="P:mitochondrial ADP transmembrane transport"/>
    <property type="evidence" value="ECO:0007669"/>
    <property type="project" value="InterPro"/>
</dbReference>
<sequence length="476" mass="52302">NKALAYRNKGKLVITHKFDLEGDIEGIIVKTEEIIVIARELKLLKLGFLSTRQRAAASSFRLPRFARNNGERSRRRLSSPPLFLQGGQRPCLQARNTSIHNFLGTYDFRGAPPKSYHSFHGPIGLSSLVPITPVFACAPKEKGSTGFIIDFLMGGVSAAISKTAAAPIERVKLLIQNQDEMIRAGRLSEPYKGIKDCFSRTIKDEGFLALWRGNTANVIRYFPTQALNFAFKDYFKRMFNFKKDKDGYWKWFAGNLASGGAAGASSLLFVYSLDYARTRLANDAKAAKKGGERQFNGLVDVYRKTIQSDGVAGLYRGFNISCVGIIVYRGLYFGLYDSLKPVMLVGSLQVSYGVMKQLSVSSSKFNKRNLMMCLPFQDNFLASFLLGWGITIGASLASYPIDTVRRRMMMTSGEAVKYRSSIDAFSQIVKNEGAKSLFKGAGANILRAVAGAGVLAGYDKLQVIVLGKKYGSGGGG</sequence>
<accession>A0A427B6P1</accession>
<comment type="subunit">
    <text evidence="3 16">Monomer.</text>
</comment>
<evidence type="ECO:0000256" key="8">
    <source>
        <dbReference type="ARBA" id="ARBA00022792"/>
    </source>
</evidence>
<dbReference type="PANTHER" id="PTHR45635">
    <property type="entry name" value="ADP,ATP CARRIER PROTEIN 1-RELATED-RELATED"/>
    <property type="match status" value="1"/>
</dbReference>
<evidence type="ECO:0000256" key="10">
    <source>
        <dbReference type="ARBA" id="ARBA00023128"/>
    </source>
</evidence>
<feature type="transmembrane region" description="Helical" evidence="16">
    <location>
        <begin position="313"/>
        <end position="335"/>
    </location>
</feature>
<dbReference type="InterPro" id="IPR002067">
    <property type="entry name" value="MCP"/>
</dbReference>
<comment type="caution">
    <text evidence="17">The sequence shown here is derived from an EMBL/GenBank/DDBJ whole genome shotgun (WGS) entry which is preliminary data.</text>
</comment>
<evidence type="ECO:0000256" key="14">
    <source>
        <dbReference type="PROSITE-ProRule" id="PRU00282"/>
    </source>
</evidence>
<keyword evidence="4 15" id="KW-0813">Transport</keyword>
<organism evidence="17 18">
    <name type="scientific">Ensete ventricosum</name>
    <name type="common">Abyssinian banana</name>
    <name type="synonym">Musa ensete</name>
    <dbReference type="NCBI Taxonomy" id="4639"/>
    <lineage>
        <taxon>Eukaryota</taxon>
        <taxon>Viridiplantae</taxon>
        <taxon>Streptophyta</taxon>
        <taxon>Embryophyta</taxon>
        <taxon>Tracheophyta</taxon>
        <taxon>Spermatophyta</taxon>
        <taxon>Magnoliopsida</taxon>
        <taxon>Liliopsida</taxon>
        <taxon>Zingiberales</taxon>
        <taxon>Musaceae</taxon>
        <taxon>Ensete</taxon>
    </lineage>
</organism>
<keyword evidence="8" id="KW-0999">Mitochondrion inner membrane</keyword>
<comment type="function">
    <text evidence="16">Catalyzes the exchange of ADP and ATP across the membrane.</text>
</comment>
<dbReference type="Proteomes" id="UP000287651">
    <property type="component" value="Unassembled WGS sequence"/>
</dbReference>
<dbReference type="SUPFAM" id="SSF103506">
    <property type="entry name" value="Mitochondrial carrier"/>
    <property type="match status" value="1"/>
</dbReference>
<feature type="repeat" description="Solcar" evidence="14">
    <location>
        <begin position="250"/>
        <end position="342"/>
    </location>
</feature>
<evidence type="ECO:0000256" key="5">
    <source>
        <dbReference type="ARBA" id="ARBA00022449"/>
    </source>
</evidence>
<evidence type="ECO:0000256" key="16">
    <source>
        <dbReference type="RuleBase" id="RU368008"/>
    </source>
</evidence>
<dbReference type="InterPro" id="IPR018108">
    <property type="entry name" value="MCP_transmembrane"/>
</dbReference>
<evidence type="ECO:0000256" key="7">
    <source>
        <dbReference type="ARBA" id="ARBA00022737"/>
    </source>
</evidence>
<comment type="subcellular location">
    <subcellularLocation>
        <location evidence="16">Membrane</location>
        <topology evidence="16">Multi-pass membrane protein</topology>
    </subcellularLocation>
    <subcellularLocation>
        <location evidence="1">Mitochondrion inner membrane</location>
        <topology evidence="1">Multi-pass membrane protein</topology>
    </subcellularLocation>
</comment>
<dbReference type="PANTHER" id="PTHR45635:SF14">
    <property type="entry name" value="ADP_ATP TRANSLOCASE"/>
    <property type="match status" value="1"/>
</dbReference>
<dbReference type="GO" id="GO:1990544">
    <property type="term" value="P:mitochondrial ATP transmembrane transport"/>
    <property type="evidence" value="ECO:0007669"/>
    <property type="project" value="InterPro"/>
</dbReference>
<evidence type="ECO:0000256" key="4">
    <source>
        <dbReference type="ARBA" id="ARBA00022448"/>
    </source>
</evidence>
<keyword evidence="7" id="KW-0677">Repeat</keyword>
<dbReference type="PROSITE" id="PS50920">
    <property type="entry name" value="SOLCAR"/>
    <property type="match status" value="3"/>
</dbReference>
<evidence type="ECO:0000256" key="1">
    <source>
        <dbReference type="ARBA" id="ARBA00004448"/>
    </source>
</evidence>
<dbReference type="GO" id="GO:0005471">
    <property type="term" value="F:ATP:ADP antiporter activity"/>
    <property type="evidence" value="ECO:0007669"/>
    <property type="project" value="UniProtKB-UniRule"/>
</dbReference>
<dbReference type="EMBL" id="AMZH03000364">
    <property type="protein sequence ID" value="RRT84133.1"/>
    <property type="molecule type" value="Genomic_DNA"/>
</dbReference>
<protein>
    <recommendedName>
        <fullName evidence="16">ADP/ATP translocase</fullName>
    </recommendedName>
    <alternativeName>
        <fullName evidence="16">ADP,ATP carrier protein</fullName>
    </alternativeName>
</protein>
<evidence type="ECO:0000256" key="11">
    <source>
        <dbReference type="ARBA" id="ARBA00023136"/>
    </source>
</evidence>
<evidence type="ECO:0000313" key="17">
    <source>
        <dbReference type="EMBL" id="RRT84133.1"/>
    </source>
</evidence>
<dbReference type="Pfam" id="PF00153">
    <property type="entry name" value="Mito_carr"/>
    <property type="match status" value="3"/>
</dbReference>